<gene>
    <name evidence="2" type="ORF">BJG93_19190</name>
</gene>
<dbReference type="RefSeq" id="WP_071336611.1">
    <property type="nucleotide sequence ID" value="NZ_CP017562.2"/>
</dbReference>
<reference evidence="2" key="2">
    <citation type="submission" date="2021-06" db="EMBL/GenBank/DDBJ databases">
        <authorList>
            <person name="Rogers T.H."/>
            <person name="Ramsay J.P."/>
            <person name="Wang P."/>
            <person name="Terpolilli J."/>
        </authorList>
    </citation>
    <scope>NUCLEOTIDE SEQUENCE [LARGE SCALE GENOMIC DNA]</scope>
    <source>
        <strain evidence="2">WSM5005</strain>
    </source>
</reference>
<dbReference type="OrthoDB" id="9134850at2"/>
<accession>A0A1I9YMR7</accession>
<sequence length="71" mass="7913">MQENIMESTSKDSRGSGTKDEPSSPRKRVATPTDTEQSRNDEKERQKHAGSENALESAQDKNPIPPESTRE</sequence>
<reference evidence="2" key="1">
    <citation type="submission" date="2016-09" db="EMBL/GenBank/DDBJ databases">
        <title>The Complete Genome of Burkholderia sprentiae wsm5005.</title>
        <authorList>
            <person name="De Meyer S."/>
            <person name="Wang P."/>
            <person name="Terpolilli J."/>
        </authorList>
    </citation>
    <scope>NUCLEOTIDE SEQUENCE [LARGE SCALE GENOMIC DNA]</scope>
    <source>
        <strain evidence="2">WSM5005</strain>
    </source>
</reference>
<dbReference type="Proteomes" id="UP000179860">
    <property type="component" value="Chromosome 2"/>
</dbReference>
<evidence type="ECO:0000313" key="2">
    <source>
        <dbReference type="EMBL" id="APA87600.1"/>
    </source>
</evidence>
<feature type="compositionally biased region" description="Basic and acidic residues" evidence="1">
    <location>
        <begin position="36"/>
        <end position="50"/>
    </location>
</feature>
<dbReference type="AlphaFoldDB" id="A0A1I9YMR7"/>
<keyword evidence="3" id="KW-1185">Reference proteome</keyword>
<proteinExistence type="predicted"/>
<evidence type="ECO:0000256" key="1">
    <source>
        <dbReference type="SAM" id="MobiDB-lite"/>
    </source>
</evidence>
<dbReference type="STRING" id="754502.BJG93_19190"/>
<name>A0A1I9YMR7_9BURK</name>
<protein>
    <submittedName>
        <fullName evidence="2">Uncharacterized protein</fullName>
    </submittedName>
</protein>
<feature type="region of interest" description="Disordered" evidence="1">
    <location>
        <begin position="1"/>
        <end position="71"/>
    </location>
</feature>
<feature type="compositionally biased region" description="Basic and acidic residues" evidence="1">
    <location>
        <begin position="9"/>
        <end position="24"/>
    </location>
</feature>
<dbReference type="KEGG" id="pspw:BJG93_19190"/>
<evidence type="ECO:0000313" key="3">
    <source>
        <dbReference type="Proteomes" id="UP000179860"/>
    </source>
</evidence>
<organism evidence="2 3">
    <name type="scientific">Paraburkholderia sprentiae WSM5005</name>
    <dbReference type="NCBI Taxonomy" id="754502"/>
    <lineage>
        <taxon>Bacteria</taxon>
        <taxon>Pseudomonadati</taxon>
        <taxon>Pseudomonadota</taxon>
        <taxon>Betaproteobacteria</taxon>
        <taxon>Burkholderiales</taxon>
        <taxon>Burkholderiaceae</taxon>
        <taxon>Paraburkholderia</taxon>
    </lineage>
</organism>
<dbReference type="EMBL" id="CP017562">
    <property type="protein sequence ID" value="APA87600.1"/>
    <property type="molecule type" value="Genomic_DNA"/>
</dbReference>